<gene>
    <name evidence="1" type="ORF">SLLFYP71_01195</name>
</gene>
<reference evidence="1" key="1">
    <citation type="submission" date="2019-11" db="EMBL/GenBank/DDBJ databases">
        <authorList>
            <person name="Feng L."/>
        </authorList>
    </citation>
    <scope>NUCLEOTIDE SEQUENCE</scope>
    <source>
        <strain evidence="1">SLutetiensisLFYP71</strain>
    </source>
</reference>
<sequence length="68" mass="8030">MTTKEEVKRIIDKYNESFSELSNNGTAKEFKTVMKYIADQANKRQRQLVGWKRLRKGLKNKNNSLYSC</sequence>
<protein>
    <submittedName>
        <fullName evidence="1">Uncharacterized protein</fullName>
    </submittedName>
</protein>
<proteinExistence type="predicted"/>
<name>A0A6N3B3X5_9STRE</name>
<dbReference type="AlphaFoldDB" id="A0A6N3B3X5"/>
<organism evidence="1">
    <name type="scientific">Streptococcus lutetiensis</name>
    <dbReference type="NCBI Taxonomy" id="150055"/>
    <lineage>
        <taxon>Bacteria</taxon>
        <taxon>Bacillati</taxon>
        <taxon>Bacillota</taxon>
        <taxon>Bacilli</taxon>
        <taxon>Lactobacillales</taxon>
        <taxon>Streptococcaceae</taxon>
        <taxon>Streptococcus</taxon>
    </lineage>
</organism>
<dbReference type="EMBL" id="CACRUI010000016">
    <property type="protein sequence ID" value="VYT98561.1"/>
    <property type="molecule type" value="Genomic_DNA"/>
</dbReference>
<evidence type="ECO:0000313" key="1">
    <source>
        <dbReference type="EMBL" id="VYT98561.1"/>
    </source>
</evidence>
<dbReference type="RefSeq" id="WP_156672787.1">
    <property type="nucleotide sequence ID" value="NZ_CACRUI010000016.1"/>
</dbReference>
<accession>A0A6N3B3X5</accession>